<proteinExistence type="predicted"/>
<gene>
    <name evidence="1" type="ORF">DWY99_03745</name>
</gene>
<name>A0A412AZ18_9FIRM</name>
<organism evidence="1 2">
    <name type="scientific">[Clostridium] leptum</name>
    <dbReference type="NCBI Taxonomy" id="1535"/>
    <lineage>
        <taxon>Bacteria</taxon>
        <taxon>Bacillati</taxon>
        <taxon>Bacillota</taxon>
        <taxon>Clostridia</taxon>
        <taxon>Eubacteriales</taxon>
        <taxon>Oscillospiraceae</taxon>
        <taxon>Oscillospiraceae incertae sedis</taxon>
    </lineage>
</organism>
<evidence type="ECO:0000313" key="2">
    <source>
        <dbReference type="Proteomes" id="UP000284751"/>
    </source>
</evidence>
<dbReference type="AlphaFoldDB" id="A0A412AZ18"/>
<comment type="caution">
    <text evidence="1">The sequence shown here is derived from an EMBL/GenBank/DDBJ whole genome shotgun (WGS) entry which is preliminary data.</text>
</comment>
<sequence length="25" mass="2846">MPMGDETLLETESSGEKCREYCAYC</sequence>
<dbReference type="Proteomes" id="UP000284751">
    <property type="component" value="Unassembled WGS sequence"/>
</dbReference>
<protein>
    <submittedName>
        <fullName evidence="1">Uncharacterized protein</fullName>
    </submittedName>
</protein>
<reference evidence="1 2" key="1">
    <citation type="submission" date="2018-08" db="EMBL/GenBank/DDBJ databases">
        <title>A genome reference for cultivated species of the human gut microbiota.</title>
        <authorList>
            <person name="Zou Y."/>
            <person name="Xue W."/>
            <person name="Luo G."/>
        </authorList>
    </citation>
    <scope>NUCLEOTIDE SEQUENCE [LARGE SCALE GENOMIC DNA]</scope>
    <source>
        <strain evidence="1 2">AF28-26</strain>
    </source>
</reference>
<accession>A0A412AZ18</accession>
<dbReference type="EMBL" id="QRTC01000009">
    <property type="protein sequence ID" value="RGQ42867.1"/>
    <property type="molecule type" value="Genomic_DNA"/>
</dbReference>
<evidence type="ECO:0000313" key="1">
    <source>
        <dbReference type="EMBL" id="RGQ42867.1"/>
    </source>
</evidence>